<evidence type="ECO:0000313" key="3">
    <source>
        <dbReference type="Proteomes" id="UP000037510"/>
    </source>
</evidence>
<reference evidence="2 3" key="1">
    <citation type="journal article" date="2015" name="Genome Biol. Evol.">
        <title>The genome of winter moth (Operophtera brumata) provides a genomic perspective on sexual dimorphism and phenology.</title>
        <authorList>
            <person name="Derks M.F."/>
            <person name="Smit S."/>
            <person name="Salis L."/>
            <person name="Schijlen E."/>
            <person name="Bossers A."/>
            <person name="Mateman C."/>
            <person name="Pijl A.S."/>
            <person name="de Ridder D."/>
            <person name="Groenen M.A."/>
            <person name="Visser M.E."/>
            <person name="Megens H.J."/>
        </authorList>
    </citation>
    <scope>NUCLEOTIDE SEQUENCE [LARGE SCALE GENOMIC DNA]</scope>
    <source>
        <strain evidence="2">WM2013NL</strain>
        <tissue evidence="2">Head and thorax</tissue>
    </source>
</reference>
<gene>
    <name evidence="2" type="ORF">OBRU01_25710</name>
</gene>
<evidence type="ECO:0000313" key="2">
    <source>
        <dbReference type="EMBL" id="KOB57520.1"/>
    </source>
</evidence>
<feature type="compositionally biased region" description="Basic and acidic residues" evidence="1">
    <location>
        <begin position="30"/>
        <end position="41"/>
    </location>
</feature>
<proteinExistence type="predicted"/>
<comment type="caution">
    <text evidence="2">The sequence shown here is derived from an EMBL/GenBank/DDBJ whole genome shotgun (WGS) entry which is preliminary data.</text>
</comment>
<evidence type="ECO:0000256" key="1">
    <source>
        <dbReference type="SAM" id="MobiDB-lite"/>
    </source>
</evidence>
<dbReference type="Proteomes" id="UP000037510">
    <property type="component" value="Unassembled WGS sequence"/>
</dbReference>
<accession>A0A0L7K435</accession>
<dbReference type="AlphaFoldDB" id="A0A0L7K435"/>
<protein>
    <submittedName>
        <fullName evidence="2">Uncharacterized protein</fullName>
    </submittedName>
</protein>
<sequence>MQSSRESSRQRRSNKRRNSRKKSLSPSDLKCVRDPKADSKLTKRSLSEGSVKVKHKKSNIRRTLTHPLTDDISVQFSSEVKVPESDESNLPPTSSDRDTEDDGRTVPMPITIRPRWDSGSEMDSLVSTVFNHVQNLQICI</sequence>
<organism evidence="2 3">
    <name type="scientific">Operophtera brumata</name>
    <name type="common">Winter moth</name>
    <name type="synonym">Phalaena brumata</name>
    <dbReference type="NCBI Taxonomy" id="104452"/>
    <lineage>
        <taxon>Eukaryota</taxon>
        <taxon>Metazoa</taxon>
        <taxon>Ecdysozoa</taxon>
        <taxon>Arthropoda</taxon>
        <taxon>Hexapoda</taxon>
        <taxon>Insecta</taxon>
        <taxon>Pterygota</taxon>
        <taxon>Neoptera</taxon>
        <taxon>Endopterygota</taxon>
        <taxon>Lepidoptera</taxon>
        <taxon>Glossata</taxon>
        <taxon>Ditrysia</taxon>
        <taxon>Geometroidea</taxon>
        <taxon>Geometridae</taxon>
        <taxon>Larentiinae</taxon>
        <taxon>Operophtera</taxon>
    </lineage>
</organism>
<keyword evidence="3" id="KW-1185">Reference proteome</keyword>
<dbReference type="EMBL" id="JTDY01011102">
    <property type="protein sequence ID" value="KOB57520.1"/>
    <property type="molecule type" value="Genomic_DNA"/>
</dbReference>
<feature type="compositionally biased region" description="Basic residues" evidence="1">
    <location>
        <begin position="52"/>
        <end position="64"/>
    </location>
</feature>
<name>A0A0L7K435_OPEBR</name>
<feature type="compositionally biased region" description="Basic residues" evidence="1">
    <location>
        <begin position="10"/>
        <end position="23"/>
    </location>
</feature>
<feature type="region of interest" description="Disordered" evidence="1">
    <location>
        <begin position="1"/>
        <end position="116"/>
    </location>
</feature>